<reference evidence="2 3" key="1">
    <citation type="journal article" date="2016" name="Mol. Biol. Evol.">
        <title>Comparative Genomics of Early-Diverging Mushroom-Forming Fungi Provides Insights into the Origins of Lignocellulose Decay Capabilities.</title>
        <authorList>
            <person name="Nagy L.G."/>
            <person name="Riley R."/>
            <person name="Tritt A."/>
            <person name="Adam C."/>
            <person name="Daum C."/>
            <person name="Floudas D."/>
            <person name="Sun H."/>
            <person name="Yadav J.S."/>
            <person name="Pangilinan J."/>
            <person name="Larsson K.H."/>
            <person name="Matsuura K."/>
            <person name="Barry K."/>
            <person name="Labutti K."/>
            <person name="Kuo R."/>
            <person name="Ohm R.A."/>
            <person name="Bhattacharya S.S."/>
            <person name="Shirouzu T."/>
            <person name="Yoshinaga Y."/>
            <person name="Martin F.M."/>
            <person name="Grigoriev I.V."/>
            <person name="Hibbett D.S."/>
        </authorList>
    </citation>
    <scope>NUCLEOTIDE SEQUENCE [LARGE SCALE GENOMIC DNA]</scope>
    <source>
        <strain evidence="2 3">HHB12733</strain>
    </source>
</reference>
<dbReference type="GO" id="GO:0016787">
    <property type="term" value="F:hydrolase activity"/>
    <property type="evidence" value="ECO:0007669"/>
    <property type="project" value="UniProtKB-KW"/>
</dbReference>
<dbReference type="InterPro" id="IPR000073">
    <property type="entry name" value="AB_hydrolase_1"/>
</dbReference>
<dbReference type="Gene3D" id="3.40.50.1820">
    <property type="entry name" value="alpha/beta hydrolase"/>
    <property type="match status" value="1"/>
</dbReference>
<organism evidence="2 3">
    <name type="scientific">Calocera cornea HHB12733</name>
    <dbReference type="NCBI Taxonomy" id="1353952"/>
    <lineage>
        <taxon>Eukaryota</taxon>
        <taxon>Fungi</taxon>
        <taxon>Dikarya</taxon>
        <taxon>Basidiomycota</taxon>
        <taxon>Agaricomycotina</taxon>
        <taxon>Dacrymycetes</taxon>
        <taxon>Dacrymycetales</taxon>
        <taxon>Dacrymycetaceae</taxon>
        <taxon>Calocera</taxon>
    </lineage>
</organism>
<keyword evidence="2" id="KW-0378">Hydrolase</keyword>
<evidence type="ECO:0000313" key="3">
    <source>
        <dbReference type="Proteomes" id="UP000076842"/>
    </source>
</evidence>
<proteinExistence type="predicted"/>
<dbReference type="OrthoDB" id="1743579at2759"/>
<dbReference type="Proteomes" id="UP000076842">
    <property type="component" value="Unassembled WGS sequence"/>
</dbReference>
<dbReference type="EMBL" id="KV424009">
    <property type="protein sequence ID" value="KZT54698.1"/>
    <property type="molecule type" value="Genomic_DNA"/>
</dbReference>
<dbReference type="AlphaFoldDB" id="A0A165EEH9"/>
<dbReference type="InterPro" id="IPR029058">
    <property type="entry name" value="AB_hydrolase_fold"/>
</dbReference>
<evidence type="ECO:0000259" key="1">
    <source>
        <dbReference type="Pfam" id="PF12697"/>
    </source>
</evidence>
<dbReference type="SUPFAM" id="SSF53474">
    <property type="entry name" value="alpha/beta-Hydrolases"/>
    <property type="match status" value="1"/>
</dbReference>
<keyword evidence="3" id="KW-1185">Reference proteome</keyword>
<sequence>SYVWAAAAAGYTTFRYDRLGTGLSDHPADGVNVVQADTDVEILSSLASLLRSGGLGGPAGGYSKILLVGHSYGSVQATALLSRYPQAADGVITTGFSSYGSFVPLFLASGLWSAAAQAAPFRSAALPSTYLLPAVPQASAINLYYWPGYDPALFALDTGTSQPVTVGVMFTLETVAGPATAFRGPAMVVTGAQDFPFCGGNCYALQPPDNLTILSATGAALFPNSRFSSYAPQLTGHNVNLHLSAPETYAVMLRWAGENGF</sequence>
<feature type="non-terminal residue" evidence="2">
    <location>
        <position position="1"/>
    </location>
</feature>
<protein>
    <submittedName>
        <fullName evidence="2">Alpha/beta-hydrolase</fullName>
    </submittedName>
</protein>
<dbReference type="Pfam" id="PF12697">
    <property type="entry name" value="Abhydrolase_6"/>
    <property type="match status" value="1"/>
</dbReference>
<evidence type="ECO:0000313" key="2">
    <source>
        <dbReference type="EMBL" id="KZT54698.1"/>
    </source>
</evidence>
<name>A0A165EEH9_9BASI</name>
<dbReference type="InParanoid" id="A0A165EEH9"/>
<gene>
    <name evidence="2" type="ORF">CALCODRAFT_438236</name>
</gene>
<feature type="domain" description="AB hydrolase-1" evidence="1">
    <location>
        <begin position="5"/>
        <end position="205"/>
    </location>
</feature>
<accession>A0A165EEH9</accession>